<dbReference type="GO" id="GO:0006313">
    <property type="term" value="P:DNA transposition"/>
    <property type="evidence" value="ECO:0007669"/>
    <property type="project" value="InterPro"/>
</dbReference>
<proteinExistence type="predicted"/>
<dbReference type="eggNOG" id="COG1943">
    <property type="taxonomic scope" value="Bacteria"/>
</dbReference>
<reference evidence="2 3" key="1">
    <citation type="submission" date="2009-01" db="EMBL/GenBank/DDBJ databases">
        <title>Complete sequence of Geobacter sp. FRC-32.</title>
        <authorList>
            <consortium name="US DOE Joint Genome Institute"/>
            <person name="Lucas S."/>
            <person name="Copeland A."/>
            <person name="Lapidus A."/>
            <person name="Glavina del Rio T."/>
            <person name="Dalin E."/>
            <person name="Tice H."/>
            <person name="Bruce D."/>
            <person name="Goodwin L."/>
            <person name="Pitluck S."/>
            <person name="Saunders E."/>
            <person name="Brettin T."/>
            <person name="Detter J.C."/>
            <person name="Han C."/>
            <person name="Larimer F."/>
            <person name="Land M."/>
            <person name="Hauser L."/>
            <person name="Kyrpides N."/>
            <person name="Ovchinnikova G."/>
            <person name="Kostka J."/>
            <person name="Richardson P."/>
        </authorList>
    </citation>
    <scope>NUCLEOTIDE SEQUENCE [LARGE SCALE GENOMIC DNA]</scope>
    <source>
        <strain evidence="3">DSM 22248 / JCM 15807 / FRC-32</strain>
    </source>
</reference>
<feature type="domain" description="Transposase IS200-like" evidence="1">
    <location>
        <begin position="9"/>
        <end position="123"/>
    </location>
</feature>
<dbReference type="GO" id="GO:0004803">
    <property type="term" value="F:transposase activity"/>
    <property type="evidence" value="ECO:0007669"/>
    <property type="project" value="InterPro"/>
</dbReference>
<sequence>MPRQPRLDIPDVLHHIIVRGIERRDIFAEDADKERFVASLSALLTKSATKCYAWALMSNHLHLLLMPTRVSLAETMRRLLTDYAVYFNRKYQRCGHLFQNRYKSILCEEDPYFLELVRYIHLNPLRAGMVSDMNELGSYPWSGHAVLLGKRAMEGQETDEVLTRFGNTRARAVRGYWQFVADGITTGHRQDLVGGGLKRSQPDCMEIKEIAAFDERILGSGGFVEKLTQGASVVEKNKPRLALVELLDRVCAVTGVVADRMQCPGKERAVARAKAIFCYLAVREYGYTGTEAGKVVGIGSAGASIAARRGAELLKSYPELGI</sequence>
<dbReference type="InterPro" id="IPR010921">
    <property type="entry name" value="Trp_repressor/repl_initiator"/>
</dbReference>
<dbReference type="KEGG" id="geo:Geob_1043"/>
<dbReference type="PANTHER" id="PTHR34322:SF2">
    <property type="entry name" value="TRANSPOSASE IS200-LIKE DOMAIN-CONTAINING PROTEIN"/>
    <property type="match status" value="1"/>
</dbReference>
<dbReference type="PANTHER" id="PTHR34322">
    <property type="entry name" value="TRANSPOSASE, Y1_TNP DOMAIN-CONTAINING"/>
    <property type="match status" value="1"/>
</dbReference>
<evidence type="ECO:0000313" key="2">
    <source>
        <dbReference type="EMBL" id="ACM19403.1"/>
    </source>
</evidence>
<organism evidence="2 3">
    <name type="scientific">Geotalea daltonii (strain DSM 22248 / JCM 15807 / FRC-32)</name>
    <name type="common">Geobacter daltonii</name>
    <dbReference type="NCBI Taxonomy" id="316067"/>
    <lineage>
        <taxon>Bacteria</taxon>
        <taxon>Pseudomonadati</taxon>
        <taxon>Thermodesulfobacteriota</taxon>
        <taxon>Desulfuromonadia</taxon>
        <taxon>Geobacterales</taxon>
        <taxon>Geobacteraceae</taxon>
        <taxon>Geotalea</taxon>
    </lineage>
</organism>
<dbReference type="SUPFAM" id="SSF48295">
    <property type="entry name" value="TrpR-like"/>
    <property type="match status" value="1"/>
</dbReference>
<dbReference type="Pfam" id="PF01797">
    <property type="entry name" value="Y1_Tnp"/>
    <property type="match status" value="1"/>
</dbReference>
<protein>
    <submittedName>
        <fullName evidence="2">Transposase, Y1_Tnp domain-containing</fullName>
    </submittedName>
</protein>
<dbReference type="GO" id="GO:0043565">
    <property type="term" value="F:sequence-specific DNA binding"/>
    <property type="evidence" value="ECO:0007669"/>
    <property type="project" value="InterPro"/>
</dbReference>
<accession>B9M2M4</accession>
<dbReference type="RefSeq" id="WP_012646132.1">
    <property type="nucleotide sequence ID" value="NC_011979.1"/>
</dbReference>
<dbReference type="OrthoDB" id="9800147at2"/>
<dbReference type="EMBL" id="CP001390">
    <property type="protein sequence ID" value="ACM19403.1"/>
    <property type="molecule type" value="Genomic_DNA"/>
</dbReference>
<dbReference type="AlphaFoldDB" id="B9M2M4"/>
<dbReference type="Proteomes" id="UP000007721">
    <property type="component" value="Chromosome"/>
</dbReference>
<dbReference type="InterPro" id="IPR036515">
    <property type="entry name" value="Transposase_17_sf"/>
</dbReference>
<name>B9M2M4_GEODF</name>
<dbReference type="SUPFAM" id="SSF143422">
    <property type="entry name" value="Transposase IS200-like"/>
    <property type="match status" value="1"/>
</dbReference>
<dbReference type="HOGENOM" id="CLU_068226_0_1_7"/>
<evidence type="ECO:0000313" key="3">
    <source>
        <dbReference type="Proteomes" id="UP000007721"/>
    </source>
</evidence>
<dbReference type="Gene3D" id="3.30.70.1290">
    <property type="entry name" value="Transposase IS200-like"/>
    <property type="match status" value="1"/>
</dbReference>
<gene>
    <name evidence="2" type="ordered locus">Geob_1043</name>
</gene>
<dbReference type="STRING" id="316067.Geob_1043"/>
<dbReference type="InterPro" id="IPR002686">
    <property type="entry name" value="Transposase_17"/>
</dbReference>
<evidence type="ECO:0000259" key="1">
    <source>
        <dbReference type="SMART" id="SM01321"/>
    </source>
</evidence>
<dbReference type="SMART" id="SM01321">
    <property type="entry name" value="Y1_Tnp"/>
    <property type="match status" value="1"/>
</dbReference>
<keyword evidence="3" id="KW-1185">Reference proteome</keyword>